<organism evidence="3 4">
    <name type="scientific">Cotonvirus japonicus</name>
    <dbReference type="NCBI Taxonomy" id="2811091"/>
    <lineage>
        <taxon>Viruses</taxon>
        <taxon>Varidnaviria</taxon>
        <taxon>Bamfordvirae</taxon>
        <taxon>Nucleocytoviricota</taxon>
        <taxon>Megaviricetes</taxon>
        <taxon>Imitervirales</taxon>
        <taxon>Mimiviridae</taxon>
        <taxon>Megamimivirinae</taxon>
        <taxon>Cotonvirus</taxon>
        <taxon>Cotonvirus japonicum</taxon>
    </lineage>
</organism>
<feature type="domain" description="Minor capsid protein P9 transmembrane helices" evidence="2">
    <location>
        <begin position="29"/>
        <end position="97"/>
    </location>
</feature>
<dbReference type="Pfam" id="PF19066">
    <property type="entry name" value="P9_TM"/>
    <property type="match status" value="1"/>
</dbReference>
<keyword evidence="4" id="KW-1185">Reference proteome</keyword>
<proteinExistence type="predicted"/>
<dbReference type="EMBL" id="AP024483">
    <property type="protein sequence ID" value="BCS83070.1"/>
    <property type="molecule type" value="Genomic_DNA"/>
</dbReference>
<keyword evidence="1" id="KW-0472">Membrane</keyword>
<evidence type="ECO:0000259" key="2">
    <source>
        <dbReference type="Pfam" id="PF19066"/>
    </source>
</evidence>
<evidence type="ECO:0000313" key="3">
    <source>
        <dbReference type="EMBL" id="BCS83070.1"/>
    </source>
</evidence>
<dbReference type="Proteomes" id="UP001321479">
    <property type="component" value="Segment"/>
</dbReference>
<evidence type="ECO:0000313" key="4">
    <source>
        <dbReference type="Proteomes" id="UP001321479"/>
    </source>
</evidence>
<feature type="transmembrane region" description="Helical" evidence="1">
    <location>
        <begin position="57"/>
        <end position="75"/>
    </location>
</feature>
<dbReference type="InterPro" id="IPR043915">
    <property type="entry name" value="P9_TM"/>
</dbReference>
<protein>
    <recommendedName>
        <fullName evidence="2">Minor capsid protein P9 transmembrane helices domain-containing protein</fullName>
    </recommendedName>
</protein>
<keyword evidence="1" id="KW-1133">Transmembrane helix</keyword>
<dbReference type="GeneID" id="80558275"/>
<name>A0ABM7NSD3_9VIRU</name>
<dbReference type="RefSeq" id="YP_010841678.1">
    <property type="nucleotide sequence ID" value="NC_079139.1"/>
</dbReference>
<feature type="transmembrane region" description="Helical" evidence="1">
    <location>
        <begin position="81"/>
        <end position="98"/>
    </location>
</feature>
<keyword evidence="1" id="KW-0812">Transmembrane</keyword>
<evidence type="ECO:0000256" key="1">
    <source>
        <dbReference type="SAM" id="Phobius"/>
    </source>
</evidence>
<reference evidence="3 4" key="1">
    <citation type="submission" date="2021-02" db="EMBL/GenBank/DDBJ databases">
        <title>Cotonvirus japonicus, which uses Golgi apparatus of host cells for its virion factory, phylogenetically links tailed tupanvirus and icosahedral mimivirus.</title>
        <authorList>
            <person name="Takahashi H."/>
            <person name="Fukaya S."/>
            <person name="Song C."/>
            <person name="Murata K."/>
            <person name="Takemura M."/>
        </authorList>
    </citation>
    <scope>NUCLEOTIDE SEQUENCE [LARGE SCALE GENOMIC DNA]</scope>
</reference>
<sequence length="211" mass="24999">MNTTNNQDLTESNLTVHDSYDSHESNDQFWIYDPMILFKNGNFYKIIPTKNMTQVQVLNALTRLFLYITIILLIIPIISDYAYISIICILVIIIIYFVSNDQTNNEQFDNKLLNNEQIDKTQENSISNSFVNTKINNLYESQDRLPSKKINLSNENIRNRQFYITPIITPDKQKDFAKWLYDLPETCKENSEKCFRYEDVRFKRHNPDIDS</sequence>
<accession>A0ABM7NSD3</accession>